<dbReference type="EMBL" id="LGTC01000001">
    <property type="protein sequence ID" value="KNY25465.1"/>
    <property type="molecule type" value="Genomic_DNA"/>
</dbReference>
<name>A0A0L6JIB3_9FIRM</name>
<dbReference type="GO" id="GO:0003677">
    <property type="term" value="F:DNA binding"/>
    <property type="evidence" value="ECO:0007669"/>
    <property type="project" value="UniProtKB-UniRule"/>
</dbReference>
<dbReference type="InterPro" id="IPR014244">
    <property type="entry name" value="RNA_pol_sigma-I"/>
</dbReference>
<comment type="subunit">
    <text evidence="6">Interacts with RsgI.</text>
</comment>
<dbReference type="RefSeq" id="WP_036943063.1">
    <property type="nucleotide sequence ID" value="NZ_JQKC01000020.1"/>
</dbReference>
<accession>A0A0L6JIB3</accession>
<dbReference type="GO" id="GO:0005737">
    <property type="term" value="C:cytoplasm"/>
    <property type="evidence" value="ECO:0007669"/>
    <property type="project" value="UniProtKB-SubCell"/>
</dbReference>
<dbReference type="AlphaFoldDB" id="A0A0L6JIB3"/>
<dbReference type="OrthoDB" id="3190733at2"/>
<comment type="similarity">
    <text evidence="6">Belongs to the sigma-70 factor family. SigI subfamily.</text>
</comment>
<evidence type="ECO:0000256" key="6">
    <source>
        <dbReference type="HAMAP-Rule" id="MF_02064"/>
    </source>
</evidence>
<evidence type="ECO:0000313" key="7">
    <source>
        <dbReference type="EMBL" id="KNY25465.1"/>
    </source>
</evidence>
<keyword evidence="6" id="KW-0346">Stress response</keyword>
<evidence type="ECO:0000256" key="5">
    <source>
        <dbReference type="ARBA" id="ARBA00023163"/>
    </source>
</evidence>
<dbReference type="GO" id="GO:0016987">
    <property type="term" value="F:sigma factor activity"/>
    <property type="evidence" value="ECO:0007669"/>
    <property type="project" value="UniProtKB-UniRule"/>
</dbReference>
<evidence type="ECO:0000313" key="8">
    <source>
        <dbReference type="Proteomes" id="UP000036923"/>
    </source>
</evidence>
<keyword evidence="8" id="KW-1185">Reference proteome</keyword>
<proteinExistence type="inferred from homology"/>
<dbReference type="InterPro" id="IPR013325">
    <property type="entry name" value="RNA_pol_sigma_r2"/>
</dbReference>
<sequence>MAKLSIFKKLKPEIDYTNDIIIKIQDGDKLLKERFISDYTPFILKTVARITNKYVDVQNSEEYSIALMAFDEAINCFNIDKNKSFLAFSDLVINRRLIDYIRKNRKDNNVFPFTYFDCESYEELKEKYLLEYSVTRLDNIEIKEEIILFKEKLATFGITLENLAKSIPKHKDSKLMCIRIARIIASDKELNYKLNKTKNIPMTDLMKLVDVHHATIERNRKFIIAVSLVINSGLDVIKSYLQFTEEGGVSGD</sequence>
<dbReference type="GO" id="GO:0006352">
    <property type="term" value="P:DNA-templated transcription initiation"/>
    <property type="evidence" value="ECO:0007669"/>
    <property type="project" value="UniProtKB-UniRule"/>
</dbReference>
<comment type="activity regulation">
    <text evidence="6">Negatively regulated by the anti-sigma-I factor RsgI.</text>
</comment>
<keyword evidence="3 6" id="KW-0731">Sigma factor</keyword>
<comment type="subcellular location">
    <subcellularLocation>
        <location evidence="6">Cytoplasm</location>
    </subcellularLocation>
</comment>
<feature type="DNA-binding region" description="H-T-H motif" evidence="6">
    <location>
        <begin position="202"/>
        <end position="221"/>
    </location>
</feature>
<evidence type="ECO:0000256" key="4">
    <source>
        <dbReference type="ARBA" id="ARBA00023125"/>
    </source>
</evidence>
<evidence type="ECO:0000256" key="1">
    <source>
        <dbReference type="ARBA" id="ARBA00022490"/>
    </source>
</evidence>
<keyword evidence="4 6" id="KW-0238">DNA-binding</keyword>
<dbReference type="HAMAP" id="MF_02064">
    <property type="entry name" value="Sigma70_SigI"/>
    <property type="match status" value="1"/>
</dbReference>
<evidence type="ECO:0000256" key="2">
    <source>
        <dbReference type="ARBA" id="ARBA00023015"/>
    </source>
</evidence>
<organism evidence="7 8">
    <name type="scientific">Pseudobacteroides cellulosolvens ATCC 35603 = DSM 2933</name>
    <dbReference type="NCBI Taxonomy" id="398512"/>
    <lineage>
        <taxon>Bacteria</taxon>
        <taxon>Bacillati</taxon>
        <taxon>Bacillota</taxon>
        <taxon>Clostridia</taxon>
        <taxon>Eubacteriales</taxon>
        <taxon>Oscillospiraceae</taxon>
        <taxon>Pseudobacteroides</taxon>
    </lineage>
</organism>
<protein>
    <recommendedName>
        <fullName evidence="6">RNA polymerase sigma factor SigI</fullName>
    </recommendedName>
</protein>
<evidence type="ECO:0000256" key="3">
    <source>
        <dbReference type="ARBA" id="ARBA00023082"/>
    </source>
</evidence>
<comment type="function">
    <text evidence="6">Sigma factors are initiation factors that promote the attachment of RNA polymerase to specific initiation sites and are then released.</text>
</comment>
<keyword evidence="2 6" id="KW-0805">Transcription regulation</keyword>
<dbReference type="PIRSF" id="PIRSF038953">
    <property type="entry name" value="SigI"/>
    <property type="match status" value="1"/>
</dbReference>
<comment type="caution">
    <text evidence="7">The sequence shown here is derived from an EMBL/GenBank/DDBJ whole genome shotgun (WGS) entry which is preliminary data.</text>
</comment>
<dbReference type="NCBIfam" id="TIGR02895">
    <property type="entry name" value="spore_sigI"/>
    <property type="match status" value="1"/>
</dbReference>
<dbReference type="NCBIfam" id="NF006173">
    <property type="entry name" value="PRK08311.2-1"/>
    <property type="match status" value="1"/>
</dbReference>
<dbReference type="STRING" id="398512.Bccel_0725"/>
<dbReference type="Gene3D" id="1.10.1740.10">
    <property type="match status" value="1"/>
</dbReference>
<dbReference type="eggNOG" id="COG1191">
    <property type="taxonomic scope" value="Bacteria"/>
</dbReference>
<keyword evidence="5 6" id="KW-0804">Transcription</keyword>
<reference evidence="8" key="1">
    <citation type="submission" date="2015-07" db="EMBL/GenBank/DDBJ databases">
        <title>Near-Complete Genome Sequence of the Cellulolytic Bacterium Bacteroides (Pseudobacteroides) cellulosolvens ATCC 35603.</title>
        <authorList>
            <person name="Dassa B."/>
            <person name="Utturkar S.M."/>
            <person name="Klingeman D.M."/>
            <person name="Hurt R.A."/>
            <person name="Keller M."/>
            <person name="Xu J."/>
            <person name="Reddy Y.H.K."/>
            <person name="Borovok I."/>
            <person name="Grinberg I.R."/>
            <person name="Lamed R."/>
            <person name="Zhivin O."/>
            <person name="Bayer E.A."/>
            <person name="Brown S.D."/>
        </authorList>
    </citation>
    <scope>NUCLEOTIDE SEQUENCE [LARGE SCALE GENOMIC DNA]</scope>
    <source>
        <strain evidence="8">DSM 2933</strain>
    </source>
</reference>
<keyword evidence="1 6" id="KW-0963">Cytoplasm</keyword>
<feature type="short sequence motif" description="Polymerase core binding" evidence="6">
    <location>
        <begin position="61"/>
        <end position="74"/>
    </location>
</feature>
<dbReference type="SUPFAM" id="SSF88946">
    <property type="entry name" value="Sigma2 domain of RNA polymerase sigma factors"/>
    <property type="match status" value="1"/>
</dbReference>
<dbReference type="Proteomes" id="UP000036923">
    <property type="component" value="Unassembled WGS sequence"/>
</dbReference>
<gene>
    <name evidence="6" type="primary">sigI</name>
    <name evidence="7" type="ORF">Bccel_0725</name>
</gene>